<name>A0A2T9Y1I0_9FUNG</name>
<reference evidence="1 2" key="1">
    <citation type="journal article" date="2018" name="MBio">
        <title>Comparative Genomics Reveals the Core Gene Toolbox for the Fungus-Insect Symbiosis.</title>
        <authorList>
            <person name="Wang Y."/>
            <person name="Stata M."/>
            <person name="Wang W."/>
            <person name="Stajich J.E."/>
            <person name="White M.M."/>
            <person name="Moncalvo J.M."/>
        </authorList>
    </citation>
    <scope>NUCLEOTIDE SEQUENCE [LARGE SCALE GENOMIC DNA]</scope>
    <source>
        <strain evidence="1 2">SC-DP-2</strain>
    </source>
</reference>
<evidence type="ECO:0000313" key="2">
    <source>
        <dbReference type="Proteomes" id="UP000245609"/>
    </source>
</evidence>
<comment type="caution">
    <text evidence="1">The sequence shown here is derived from an EMBL/GenBank/DDBJ whole genome shotgun (WGS) entry which is preliminary data.</text>
</comment>
<dbReference type="EMBL" id="MBFS01003520">
    <property type="protein sequence ID" value="PVU86206.1"/>
    <property type="molecule type" value="Genomic_DNA"/>
</dbReference>
<accession>A0A2T9Y1I0</accession>
<dbReference type="AlphaFoldDB" id="A0A2T9Y1I0"/>
<proteinExistence type="predicted"/>
<keyword evidence="2" id="KW-1185">Reference proteome</keyword>
<organism evidence="1 2">
    <name type="scientific">Smittium megazygosporum</name>
    <dbReference type="NCBI Taxonomy" id="133381"/>
    <lineage>
        <taxon>Eukaryota</taxon>
        <taxon>Fungi</taxon>
        <taxon>Fungi incertae sedis</taxon>
        <taxon>Zoopagomycota</taxon>
        <taxon>Kickxellomycotina</taxon>
        <taxon>Harpellomycetes</taxon>
        <taxon>Harpellales</taxon>
        <taxon>Legeriomycetaceae</taxon>
        <taxon>Smittium</taxon>
    </lineage>
</organism>
<dbReference type="Proteomes" id="UP000245609">
    <property type="component" value="Unassembled WGS sequence"/>
</dbReference>
<sequence length="607" mass="71014">MDISVAFRNISNVFSKELFFLTSYTDLVIEGASYYDNGFYLSKTYDNDKDLYSTGKLMNIIKAVKSFKDIRVSVSASYDDAMVMNFFNSAKDEEIVPSIQRTFRRYGIGGFGFEIDARNKQSRYNFSVDASGDCNEYYTRADLESLGYILYNNNFKEPVSYRKGYLGYEKKLDLKDILINYLVLKKGSIDKCIIKKIEKFTSKATTQANNLKALGTLPVKMLQYFQYQVSAELMSIAQDLEPDKRVLLKRVLMKSEIDVLSEWWINSEFYAFIKDRCSQVLGIDKKEVNQSGQNSSGPLNEVTLARLEVQLYSEIQKLAEKLIEYWGLNLSTKKQLLKTFNYFNDTFFNLINYGNPEISKYVNDKLVTTAVLLKEVFTEGFYRTQYKRFDKHKNIFALRRRIIHKKYYLSEENEEYLKYKQYLGAINREKINKENINVYKDTLKNMMFSISRIRKCSSYLENDIMEYLDYDRDLKLLYEDKGAFESVRQKIKFPDVSQVSRFEESLETEIEKLYSSLSDVLNIATYRIPKYLNLKMTERVESDTVPYIISLELGKLLEVVNVIQNGNKGVLIDVQDEIFDSMFQIGNYYIPGKFLSKCNDIFKSRLK</sequence>
<gene>
    <name evidence="1" type="ORF">BB560_006793</name>
</gene>
<protein>
    <submittedName>
        <fullName evidence="1">Uncharacterized protein</fullName>
    </submittedName>
</protein>
<evidence type="ECO:0000313" key="1">
    <source>
        <dbReference type="EMBL" id="PVU86206.1"/>
    </source>
</evidence>